<dbReference type="PANTHER" id="PTHR40940:SF2">
    <property type="entry name" value="BATD"/>
    <property type="match status" value="1"/>
</dbReference>
<evidence type="ECO:0008006" key="4">
    <source>
        <dbReference type="Google" id="ProtNLM"/>
    </source>
</evidence>
<organism evidence="2 3">
    <name type="scientific">Flavihumibacter stibioxidans</name>
    <dbReference type="NCBI Taxonomy" id="1834163"/>
    <lineage>
        <taxon>Bacteria</taxon>
        <taxon>Pseudomonadati</taxon>
        <taxon>Bacteroidota</taxon>
        <taxon>Chitinophagia</taxon>
        <taxon>Chitinophagales</taxon>
        <taxon>Chitinophagaceae</taxon>
        <taxon>Flavihumibacter</taxon>
    </lineage>
</organism>
<feature type="transmembrane region" description="Helical" evidence="1">
    <location>
        <begin position="456"/>
        <end position="475"/>
    </location>
</feature>
<keyword evidence="3" id="KW-1185">Reference proteome</keyword>
<dbReference type="PANTHER" id="PTHR40940">
    <property type="entry name" value="PROTEIN BATD-RELATED"/>
    <property type="match status" value="1"/>
</dbReference>
<evidence type="ECO:0000313" key="2">
    <source>
        <dbReference type="EMBL" id="MBC6491133.1"/>
    </source>
</evidence>
<comment type="caution">
    <text evidence="2">The sequence shown here is derived from an EMBL/GenBank/DDBJ whole genome shotgun (WGS) entry which is preliminary data.</text>
</comment>
<dbReference type="EMBL" id="MBUA01000012">
    <property type="protein sequence ID" value="MBC6491133.1"/>
    <property type="molecule type" value="Genomic_DNA"/>
</dbReference>
<dbReference type="Proteomes" id="UP000765802">
    <property type="component" value="Unassembled WGS sequence"/>
</dbReference>
<keyword evidence="1" id="KW-1133">Transmembrane helix</keyword>
<evidence type="ECO:0000256" key="1">
    <source>
        <dbReference type="SAM" id="Phobius"/>
    </source>
</evidence>
<keyword evidence="1" id="KW-0812">Transmembrane</keyword>
<protein>
    <recommendedName>
        <fullName evidence="4">Protein BatD</fullName>
    </recommendedName>
</protein>
<gene>
    <name evidence="2" type="ORF">BC349_08830</name>
</gene>
<dbReference type="Pfam" id="PF13584">
    <property type="entry name" value="BatD"/>
    <property type="match status" value="2"/>
</dbReference>
<evidence type="ECO:0000313" key="3">
    <source>
        <dbReference type="Proteomes" id="UP000765802"/>
    </source>
</evidence>
<name>A0ABR7M7X3_9BACT</name>
<dbReference type="InterPro" id="IPR025738">
    <property type="entry name" value="BatD"/>
</dbReference>
<reference evidence="2 3" key="1">
    <citation type="submission" date="2016-07" db="EMBL/GenBank/DDBJ databases">
        <title>Genome analysis of Flavihumibacter stibioxidans YS-17.</title>
        <authorList>
            <person name="Shi K."/>
            <person name="Han Y."/>
            <person name="Wang G."/>
        </authorList>
    </citation>
    <scope>NUCLEOTIDE SEQUENCE [LARGE SCALE GENOMIC DNA]</scope>
    <source>
        <strain evidence="2 3">YS-17</strain>
    </source>
</reference>
<accession>A0ABR7M7X3</accession>
<sequence length="614" mass="67459">MLCLLFLAPLFSGAQVSFSTIADELSIHLNDVVQVQFIAENATQIEDFRAPAFRDFKVMHGPIETSGMSMVNNQVTQYKALTYILQPLRKGRLSIPGASALINGKKMQSNKIIIEVGDNASRQTNPYPMNPGISPFQQTVEEEYLLSPGENAGDKIKDNLLVRLELDKTTAYIGEPIVASYKLYTRLRSESRVSKRPSMNGFSVYDMIEPDGSGPTIEILNGKSYQVHIIRKTQLFPLQEGEFMLEPVELENVVRFLRTGSESGQGSNRSPLQKLFDDLLTDQQGNWEEHRVTLSSKPERITIKALPEGAPASFNGAVGKFTISGKLLNSVIAAGDNATFELFIDGKGNLPLVNAPQLTLPEGFTQFDPQVTEEINKMVAPMEGFKKFSFAIIPETPGKYLLPAVPFSYFDPSTRQYRTIQTDSIRLEVTPAANRKPASGPATGVTIPAKEDNRTIWIIGMLGAIAMLATIFLLLKKQKPSSWTIKQAETAPSKPAETAGELLATPALPQIPSDPFATAREAVVNNDPPAFYHAIDRALWEIISGKLQLAGSSEQKPLAMQLLAAKGFGIAESDHLKKCWQQCEWALYTPSTILQIDNSLLDQAESLAATIEAL</sequence>
<keyword evidence="1" id="KW-0472">Membrane</keyword>
<proteinExistence type="predicted"/>